<evidence type="ECO:0000256" key="1">
    <source>
        <dbReference type="ARBA" id="ARBA00004613"/>
    </source>
</evidence>
<evidence type="ECO:0000256" key="3">
    <source>
        <dbReference type="ARBA" id="ARBA00022514"/>
    </source>
</evidence>
<evidence type="ECO:0000256" key="2">
    <source>
        <dbReference type="ARBA" id="ARBA00008813"/>
    </source>
</evidence>
<dbReference type="GeneTree" id="ENSGT00950000183124"/>
<dbReference type="PANTHER" id="PTHR48482:SF3">
    <property type="entry name" value="INTERLEUKIN-19"/>
    <property type="match status" value="1"/>
</dbReference>
<reference evidence="7" key="1">
    <citation type="submission" date="2025-08" db="UniProtKB">
        <authorList>
            <consortium name="Ensembl"/>
        </authorList>
    </citation>
    <scope>IDENTIFICATION</scope>
</reference>
<comment type="subcellular location">
    <subcellularLocation>
        <location evidence="1">Secreted</location>
    </subcellularLocation>
</comment>
<dbReference type="InterPro" id="IPR009079">
    <property type="entry name" value="4_helix_cytokine-like_core"/>
</dbReference>
<dbReference type="Gene3D" id="1.20.1250.10">
    <property type="match status" value="1"/>
</dbReference>
<evidence type="ECO:0000256" key="6">
    <source>
        <dbReference type="SAM" id="SignalP"/>
    </source>
</evidence>
<dbReference type="Proteomes" id="UP000264820">
    <property type="component" value="Unplaced"/>
</dbReference>
<proteinExistence type="inferred from homology"/>
<evidence type="ECO:0000313" key="7">
    <source>
        <dbReference type="Ensembl" id="ENSHCOP00000006290.1"/>
    </source>
</evidence>
<comment type="similarity">
    <text evidence="2">Belongs to the IL-10 family.</text>
</comment>
<dbReference type="PROSITE" id="PS00520">
    <property type="entry name" value="INTERLEUKIN_10"/>
    <property type="match status" value="1"/>
</dbReference>
<keyword evidence="8" id="KW-1185">Reference proteome</keyword>
<dbReference type="InterPro" id="IPR020443">
    <property type="entry name" value="IL-10/19/20/24/26"/>
</dbReference>
<evidence type="ECO:0000313" key="8">
    <source>
        <dbReference type="Proteomes" id="UP000264820"/>
    </source>
</evidence>
<organism evidence="7 8">
    <name type="scientific">Hippocampus comes</name>
    <name type="common">Tiger tail seahorse</name>
    <dbReference type="NCBI Taxonomy" id="109280"/>
    <lineage>
        <taxon>Eukaryota</taxon>
        <taxon>Metazoa</taxon>
        <taxon>Chordata</taxon>
        <taxon>Craniata</taxon>
        <taxon>Vertebrata</taxon>
        <taxon>Euteleostomi</taxon>
        <taxon>Actinopterygii</taxon>
        <taxon>Neopterygii</taxon>
        <taxon>Teleostei</taxon>
        <taxon>Neoteleostei</taxon>
        <taxon>Acanthomorphata</taxon>
        <taxon>Syngnathiaria</taxon>
        <taxon>Syngnathiformes</taxon>
        <taxon>Syngnathoidei</taxon>
        <taxon>Syngnathidae</taxon>
        <taxon>Hippocampus</taxon>
    </lineage>
</organism>
<keyword evidence="5 6" id="KW-0732">Signal</keyword>
<protein>
    <submittedName>
        <fullName evidence="7">Interleukin-20-like</fullName>
    </submittedName>
</protein>
<reference evidence="7" key="2">
    <citation type="submission" date="2025-09" db="UniProtKB">
        <authorList>
            <consortium name="Ensembl"/>
        </authorList>
    </citation>
    <scope>IDENTIFICATION</scope>
</reference>
<keyword evidence="4" id="KW-0964">Secreted</keyword>
<dbReference type="OMA" id="RLCHARM"/>
<feature type="signal peptide" evidence="6">
    <location>
        <begin position="1"/>
        <end position="24"/>
    </location>
</feature>
<sequence length="164" mass="18595">TMMKSSLCFSLCLLLGLAAKPALTLSLVNNCSFSVHMPELRRYYSEIRLKAIREDTEIGVRILSITAMRDVQDDQTCCFLRLLLRFYVERVFRNFAGDQPQEQRSCSALANAFVAMKRNINKCVSMLPPFFFNLSTDKAAKKAVAELDTLLDWLDEVDQASAPK</sequence>
<keyword evidence="3" id="KW-0202">Cytokine</keyword>
<dbReference type="GO" id="GO:0005125">
    <property type="term" value="F:cytokine activity"/>
    <property type="evidence" value="ECO:0007669"/>
    <property type="project" value="UniProtKB-KW"/>
</dbReference>
<dbReference type="Ensembl" id="ENSHCOT00000003925.1">
    <property type="protein sequence ID" value="ENSHCOP00000006290.1"/>
    <property type="gene ID" value="ENSHCOG00000008078.1"/>
</dbReference>
<name>A0A3Q2XNK7_HIPCM</name>
<feature type="chain" id="PRO_5018597310" evidence="6">
    <location>
        <begin position="25"/>
        <end position="164"/>
    </location>
</feature>
<dbReference type="InterPro" id="IPR020423">
    <property type="entry name" value="IL-10_CS"/>
</dbReference>
<evidence type="ECO:0000256" key="4">
    <source>
        <dbReference type="ARBA" id="ARBA00022525"/>
    </source>
</evidence>
<dbReference type="AlphaFoldDB" id="A0A3Q2XNK7"/>
<dbReference type="SUPFAM" id="SSF47266">
    <property type="entry name" value="4-helical cytokines"/>
    <property type="match status" value="1"/>
</dbReference>
<evidence type="ECO:0000256" key="5">
    <source>
        <dbReference type="ARBA" id="ARBA00022729"/>
    </source>
</evidence>
<accession>A0A3Q2XNK7</accession>
<dbReference type="STRING" id="109280.ENSHCOP00000006290"/>
<dbReference type="GO" id="GO:0005615">
    <property type="term" value="C:extracellular space"/>
    <property type="evidence" value="ECO:0007669"/>
    <property type="project" value="UniProtKB-KW"/>
</dbReference>
<dbReference type="PANTHER" id="PTHR48482">
    <property type="entry name" value="INTERLEUKIN-19-RELATED"/>
    <property type="match status" value="1"/>
</dbReference>